<evidence type="ECO:0000256" key="1">
    <source>
        <dbReference type="SAM" id="MobiDB-lite"/>
    </source>
</evidence>
<comment type="caution">
    <text evidence="2">The sequence shown here is derived from an EMBL/GenBank/DDBJ whole genome shotgun (WGS) entry which is preliminary data.</text>
</comment>
<name>A0ABW3DN81_9ACTN</name>
<evidence type="ECO:0000313" key="3">
    <source>
        <dbReference type="Proteomes" id="UP001597024"/>
    </source>
</evidence>
<dbReference type="SUPFAM" id="SSF54909">
    <property type="entry name" value="Dimeric alpha+beta barrel"/>
    <property type="match status" value="1"/>
</dbReference>
<dbReference type="Gene3D" id="3.30.70.100">
    <property type="match status" value="2"/>
</dbReference>
<dbReference type="EMBL" id="JBHTHX010000223">
    <property type="protein sequence ID" value="MFD0884761.1"/>
    <property type="molecule type" value="Genomic_DNA"/>
</dbReference>
<organism evidence="2 3">
    <name type="scientific">Streptosporangium algeriense</name>
    <dbReference type="NCBI Taxonomy" id="1682748"/>
    <lineage>
        <taxon>Bacteria</taxon>
        <taxon>Bacillati</taxon>
        <taxon>Actinomycetota</taxon>
        <taxon>Actinomycetes</taxon>
        <taxon>Streptosporangiales</taxon>
        <taxon>Streptosporangiaceae</taxon>
        <taxon>Streptosporangium</taxon>
    </lineage>
</organism>
<reference evidence="3" key="1">
    <citation type="journal article" date="2019" name="Int. J. Syst. Evol. Microbiol.">
        <title>The Global Catalogue of Microorganisms (GCM) 10K type strain sequencing project: providing services to taxonomists for standard genome sequencing and annotation.</title>
        <authorList>
            <consortium name="The Broad Institute Genomics Platform"/>
            <consortium name="The Broad Institute Genome Sequencing Center for Infectious Disease"/>
            <person name="Wu L."/>
            <person name="Ma J."/>
        </authorList>
    </citation>
    <scope>NUCLEOTIDE SEQUENCE [LARGE SCALE GENOMIC DNA]</scope>
    <source>
        <strain evidence="3">CCUG 62974</strain>
    </source>
</reference>
<evidence type="ECO:0008006" key="4">
    <source>
        <dbReference type="Google" id="ProtNLM"/>
    </source>
</evidence>
<sequence>MTNLVRDLHPDPSRSDAGAVLVGRWPRRHTPPEAVTTAWADRPWPEGLISVNAYVSTDGEDVLVYEQWADEPDGPHSPMGAEPVAYRLYRSGFRENAPVPGCVVIVSVEFVGADRRRQERWVDTVFEALAAETDPHPGGISGHFHVSLDGTRVLNYAEWTDEASHQEALDNSGRGTIGSAPEWRRVQEFPGVRESGFRRYRLHASLTGTDLANTGRAGTDRHSTGLAGVDRNGTGLGGTEGTE</sequence>
<keyword evidence="3" id="KW-1185">Reference proteome</keyword>
<proteinExistence type="predicted"/>
<dbReference type="InterPro" id="IPR011008">
    <property type="entry name" value="Dimeric_a/b-barrel"/>
</dbReference>
<evidence type="ECO:0000313" key="2">
    <source>
        <dbReference type="EMBL" id="MFD0884761.1"/>
    </source>
</evidence>
<gene>
    <name evidence="2" type="ORF">ACFQ08_09400</name>
</gene>
<dbReference type="Proteomes" id="UP001597024">
    <property type="component" value="Unassembled WGS sequence"/>
</dbReference>
<protein>
    <recommendedName>
        <fullName evidence="4">Antibiotic biosynthesis monooxygenase</fullName>
    </recommendedName>
</protein>
<feature type="region of interest" description="Disordered" evidence="1">
    <location>
        <begin position="210"/>
        <end position="243"/>
    </location>
</feature>
<accession>A0ABW3DN81</accession>
<feature type="compositionally biased region" description="Gly residues" evidence="1">
    <location>
        <begin position="234"/>
        <end position="243"/>
    </location>
</feature>